<evidence type="ECO:0000313" key="2">
    <source>
        <dbReference type="Proteomes" id="UP000574369"/>
    </source>
</evidence>
<proteinExistence type="predicted"/>
<reference evidence="1 2" key="1">
    <citation type="submission" date="2020-08" db="EMBL/GenBank/DDBJ databases">
        <title>Genomic Encyclopedia of Type Strains, Phase III (KMG-III): the genomes of soil and plant-associated and newly described type strains.</title>
        <authorList>
            <person name="Whitman W."/>
        </authorList>
    </citation>
    <scope>NUCLEOTIDE SEQUENCE [LARGE SCALE GENOMIC DNA]</scope>
    <source>
        <strain evidence="1 2">CECT 7247</strain>
    </source>
</reference>
<organism evidence="1 2">
    <name type="scientific">Roseateles terrae</name>
    <dbReference type="NCBI Taxonomy" id="431060"/>
    <lineage>
        <taxon>Bacteria</taxon>
        <taxon>Pseudomonadati</taxon>
        <taxon>Pseudomonadota</taxon>
        <taxon>Betaproteobacteria</taxon>
        <taxon>Burkholderiales</taxon>
        <taxon>Sphaerotilaceae</taxon>
        <taxon>Roseateles</taxon>
    </lineage>
</organism>
<sequence>MKQEVKDIATELATRTAPAGGLTIVSAPWWSSVNWSAVLSGVLVVLQVAYLLRKWWREETDWGVKLKRRLGRKPVAETGSMELDE</sequence>
<name>A0ABR6GP80_9BURK</name>
<dbReference type="Proteomes" id="UP000574369">
    <property type="component" value="Unassembled WGS sequence"/>
</dbReference>
<evidence type="ECO:0008006" key="3">
    <source>
        <dbReference type="Google" id="ProtNLM"/>
    </source>
</evidence>
<accession>A0ABR6GP80</accession>
<keyword evidence="2" id="KW-1185">Reference proteome</keyword>
<evidence type="ECO:0000313" key="1">
    <source>
        <dbReference type="EMBL" id="MBB3193926.1"/>
    </source>
</evidence>
<dbReference type="RefSeq" id="WP_088449822.1">
    <property type="nucleotide sequence ID" value="NZ_JACHXO010000002.1"/>
</dbReference>
<dbReference type="EMBL" id="JACHXO010000002">
    <property type="protein sequence ID" value="MBB3193926.1"/>
    <property type="molecule type" value="Genomic_DNA"/>
</dbReference>
<comment type="caution">
    <text evidence="1">The sequence shown here is derived from an EMBL/GenBank/DDBJ whole genome shotgun (WGS) entry which is preliminary data.</text>
</comment>
<gene>
    <name evidence="1" type="ORF">FHS28_001311</name>
</gene>
<protein>
    <recommendedName>
        <fullName evidence="3">Holin</fullName>
    </recommendedName>
</protein>